<dbReference type="CDD" id="cd08504">
    <property type="entry name" value="PBP2_OppA"/>
    <property type="match status" value="1"/>
</dbReference>
<dbReference type="InterPro" id="IPR039424">
    <property type="entry name" value="SBP_5"/>
</dbReference>
<dbReference type="EMBL" id="VUMN01000022">
    <property type="protein sequence ID" value="MSS59069.1"/>
    <property type="molecule type" value="Genomic_DNA"/>
</dbReference>
<dbReference type="FunFam" id="3.10.105.10:FF:000001">
    <property type="entry name" value="Oligopeptide ABC transporter, oligopeptide-binding protein"/>
    <property type="match status" value="1"/>
</dbReference>
<keyword evidence="7" id="KW-1185">Reference proteome</keyword>
<reference evidence="6 7" key="1">
    <citation type="submission" date="2019-08" db="EMBL/GenBank/DDBJ databases">
        <title>In-depth cultivation of the pig gut microbiome towards novel bacterial diversity and tailored functional studies.</title>
        <authorList>
            <person name="Wylensek D."/>
            <person name="Hitch T.C.A."/>
            <person name="Clavel T."/>
        </authorList>
    </citation>
    <scope>NUCLEOTIDE SEQUENCE [LARGE SCALE GENOMIC DNA]</scope>
    <source>
        <strain evidence="6 7">Oil+RF-744-GAM-WT-6</strain>
    </source>
</reference>
<dbReference type="Gene3D" id="3.40.190.10">
    <property type="entry name" value="Periplasmic binding protein-like II"/>
    <property type="match status" value="1"/>
</dbReference>
<evidence type="ECO:0000313" key="7">
    <source>
        <dbReference type="Proteomes" id="UP000461880"/>
    </source>
</evidence>
<dbReference type="PANTHER" id="PTHR30290:SF10">
    <property type="entry name" value="PERIPLASMIC OLIGOPEPTIDE-BINDING PROTEIN-RELATED"/>
    <property type="match status" value="1"/>
</dbReference>
<gene>
    <name evidence="6" type="ORF">FYJ51_09170</name>
</gene>
<dbReference type="Gene3D" id="3.10.105.10">
    <property type="entry name" value="Dipeptide-binding Protein, Domain 3"/>
    <property type="match status" value="1"/>
</dbReference>
<comment type="subcellular location">
    <subcellularLocation>
        <location evidence="1">Cell envelope</location>
    </subcellularLocation>
</comment>
<evidence type="ECO:0000256" key="4">
    <source>
        <dbReference type="ARBA" id="ARBA00022729"/>
    </source>
</evidence>
<dbReference type="GO" id="GO:0030288">
    <property type="term" value="C:outer membrane-bounded periplasmic space"/>
    <property type="evidence" value="ECO:0007669"/>
    <property type="project" value="UniProtKB-ARBA"/>
</dbReference>
<sequence>MQSFRSSENGWYRAEINASREMILPGFFFSGISSRSSMKCWTGGKKEMKFRKMMYAAAAAMLAGCSASGNAKAAAASENSGSAEGSRPIVIAVTNDMTTMDSSLVTDETSFSMLSLCESGLVQFDENKELAPDLAESWEVSEDGLTYTFHLRDGIVWSDGSPIKASDFVYSWRRLVDPDTASEYSYIMDSIHVANAQAVIDGSMDPSQLGVEAPDDRTFVIHLDVPCSYLLFCMSNPQFYPLPESFVEAEGDQYALTPDDMLYSGVYTMTEWVAGNSYTFTHNENYWDAEHYPQQEIVISYIQDSQTAMLQYDSGNLDLVTLTGDMVDRYKGEDGYISTLTSGVWWLAPNMEDPDLSNAKLREAISYAVDRQTICDSALKTGAIEADGLIAKDVSSGPDGTDFRDAAGDLTEYDPEKAAQCYAEAVKELGHDASIEILYDDTDETSKVAENLQQMIQDACPGITVTLSPKPKKTRIELMLSHDFSMVLTRWVPDYADPQSYLDIMKTGATMNGGQYSNEQFDELETKAAGGEDAADAEARFQDMIAAEHILVAEDHGIIPIYQEGGAIMVNPSVKGYLSLVIGTGSYRHMVKE</sequence>
<feature type="domain" description="Solute-binding protein family 5" evidence="5">
    <location>
        <begin position="129"/>
        <end position="511"/>
    </location>
</feature>
<dbReference type="InterPro" id="IPR030678">
    <property type="entry name" value="Peptide/Ni-bd"/>
</dbReference>
<name>A0A7X2NT47_9FIRM</name>
<keyword evidence="4" id="KW-0732">Signal</keyword>
<dbReference type="Proteomes" id="UP000461880">
    <property type="component" value="Unassembled WGS sequence"/>
</dbReference>
<dbReference type="FunFam" id="3.90.76.10:FF:000001">
    <property type="entry name" value="Oligopeptide ABC transporter substrate-binding protein"/>
    <property type="match status" value="1"/>
</dbReference>
<comment type="similarity">
    <text evidence="2">Belongs to the bacterial solute-binding protein 5 family.</text>
</comment>
<evidence type="ECO:0000259" key="5">
    <source>
        <dbReference type="Pfam" id="PF00496"/>
    </source>
</evidence>
<evidence type="ECO:0000256" key="1">
    <source>
        <dbReference type="ARBA" id="ARBA00004196"/>
    </source>
</evidence>
<dbReference type="AlphaFoldDB" id="A0A7X2NT47"/>
<evidence type="ECO:0000313" key="6">
    <source>
        <dbReference type="EMBL" id="MSS59069.1"/>
    </source>
</evidence>
<evidence type="ECO:0000256" key="3">
    <source>
        <dbReference type="ARBA" id="ARBA00022448"/>
    </source>
</evidence>
<dbReference type="GO" id="GO:0015833">
    <property type="term" value="P:peptide transport"/>
    <property type="evidence" value="ECO:0007669"/>
    <property type="project" value="TreeGrafter"/>
</dbReference>
<dbReference type="PIRSF" id="PIRSF002741">
    <property type="entry name" value="MppA"/>
    <property type="match status" value="1"/>
</dbReference>
<dbReference type="Gene3D" id="3.90.76.10">
    <property type="entry name" value="Dipeptide-binding Protein, Domain 1"/>
    <property type="match status" value="1"/>
</dbReference>
<dbReference type="GO" id="GO:1904680">
    <property type="term" value="F:peptide transmembrane transporter activity"/>
    <property type="evidence" value="ECO:0007669"/>
    <property type="project" value="TreeGrafter"/>
</dbReference>
<evidence type="ECO:0000256" key="2">
    <source>
        <dbReference type="ARBA" id="ARBA00005695"/>
    </source>
</evidence>
<protein>
    <submittedName>
        <fullName evidence="6">Peptide ABC transporter substrate-binding protein</fullName>
    </submittedName>
</protein>
<dbReference type="SUPFAM" id="SSF53850">
    <property type="entry name" value="Periplasmic binding protein-like II"/>
    <property type="match status" value="1"/>
</dbReference>
<keyword evidence="3" id="KW-0813">Transport</keyword>
<organism evidence="6 7">
    <name type="scientific">Stecheria intestinalis</name>
    <dbReference type="NCBI Taxonomy" id="2606630"/>
    <lineage>
        <taxon>Bacteria</taxon>
        <taxon>Bacillati</taxon>
        <taxon>Bacillota</taxon>
        <taxon>Erysipelotrichia</taxon>
        <taxon>Erysipelotrichales</taxon>
        <taxon>Erysipelotrichaceae</taxon>
        <taxon>Stecheria</taxon>
    </lineage>
</organism>
<dbReference type="GO" id="GO:0043190">
    <property type="term" value="C:ATP-binding cassette (ABC) transporter complex"/>
    <property type="evidence" value="ECO:0007669"/>
    <property type="project" value="InterPro"/>
</dbReference>
<dbReference type="PANTHER" id="PTHR30290">
    <property type="entry name" value="PERIPLASMIC BINDING COMPONENT OF ABC TRANSPORTER"/>
    <property type="match status" value="1"/>
</dbReference>
<dbReference type="InterPro" id="IPR000914">
    <property type="entry name" value="SBP_5_dom"/>
</dbReference>
<dbReference type="Pfam" id="PF00496">
    <property type="entry name" value="SBP_bac_5"/>
    <property type="match status" value="1"/>
</dbReference>
<proteinExistence type="inferred from homology"/>
<accession>A0A7X2NT47</accession>
<comment type="caution">
    <text evidence="6">The sequence shown here is derived from an EMBL/GenBank/DDBJ whole genome shotgun (WGS) entry which is preliminary data.</text>
</comment>